<dbReference type="Gene3D" id="3.30.70.1250">
    <property type="entry name" value="Phosphopentomutase"/>
    <property type="match status" value="1"/>
</dbReference>
<proteinExistence type="inferred from homology"/>
<dbReference type="PIRSF" id="PIRSF001491">
    <property type="entry name" value="Ppentomutase"/>
    <property type="match status" value="1"/>
</dbReference>
<keyword evidence="2 4" id="KW-0479">Metal-binding</keyword>
<comment type="pathway">
    <text evidence="4">Carbohydrate degradation; 2-deoxy-D-ribose 1-phosphate degradation; D-glyceraldehyde 3-phosphate and acetaldehyde from 2-deoxy-alpha-D-ribose 1-phosphate: step 1/2.</text>
</comment>
<keyword evidence="3 4" id="KW-0464">Manganese</keyword>
<evidence type="ECO:0000256" key="2">
    <source>
        <dbReference type="ARBA" id="ARBA00022723"/>
    </source>
</evidence>
<dbReference type="Pfam" id="PF01676">
    <property type="entry name" value="Metalloenzyme"/>
    <property type="match status" value="1"/>
</dbReference>
<dbReference type="InterPro" id="IPR010045">
    <property type="entry name" value="DeoB"/>
</dbReference>
<comment type="catalytic activity">
    <reaction evidence="4">
        <text>alpha-D-ribose 1-phosphate = D-ribose 5-phosphate</text>
        <dbReference type="Rhea" id="RHEA:18793"/>
        <dbReference type="ChEBI" id="CHEBI:57720"/>
        <dbReference type="ChEBI" id="CHEBI:78346"/>
        <dbReference type="EC" id="5.4.2.7"/>
    </reaction>
</comment>
<evidence type="ECO:0000256" key="4">
    <source>
        <dbReference type="HAMAP-Rule" id="MF_00740"/>
    </source>
</evidence>
<evidence type="ECO:0000259" key="6">
    <source>
        <dbReference type="Pfam" id="PF01676"/>
    </source>
</evidence>
<evidence type="ECO:0000256" key="3">
    <source>
        <dbReference type="ARBA" id="ARBA00023211"/>
    </source>
</evidence>
<organism evidence="7 8">
    <name type="scientific">Acetomicrobium flavidum</name>
    <dbReference type="NCBI Taxonomy" id="49896"/>
    <lineage>
        <taxon>Bacteria</taxon>
        <taxon>Thermotogati</taxon>
        <taxon>Synergistota</taxon>
        <taxon>Synergistia</taxon>
        <taxon>Synergistales</taxon>
        <taxon>Acetomicrobiaceae</taxon>
        <taxon>Acetomicrobium</taxon>
    </lineage>
</organism>
<dbReference type="PANTHER" id="PTHR21110:SF0">
    <property type="entry name" value="PHOSPHOPENTOMUTASE"/>
    <property type="match status" value="1"/>
</dbReference>
<dbReference type="RefSeq" id="WP_074199076.1">
    <property type="nucleotide sequence ID" value="NZ_FSQZ01000001.1"/>
</dbReference>
<comment type="subcellular location">
    <subcellularLocation>
        <location evidence="4">Cytoplasm</location>
    </subcellularLocation>
</comment>
<dbReference type="SUPFAM" id="SSF53649">
    <property type="entry name" value="Alkaline phosphatase-like"/>
    <property type="match status" value="1"/>
</dbReference>
<dbReference type="PANTHER" id="PTHR21110">
    <property type="entry name" value="PHOSPHOPENTOMUTASE"/>
    <property type="match status" value="1"/>
</dbReference>
<comment type="similarity">
    <text evidence="1 4">Belongs to the phosphopentomutase family.</text>
</comment>
<dbReference type="InterPro" id="IPR024052">
    <property type="entry name" value="Phosphopentomutase_DeoB_cap_sf"/>
</dbReference>
<feature type="binding site" evidence="4">
    <location>
        <position position="9"/>
    </location>
    <ligand>
        <name>Mn(2+)</name>
        <dbReference type="ChEBI" id="CHEBI:29035"/>
        <label>1</label>
    </ligand>
</feature>
<dbReference type="Proteomes" id="UP000185093">
    <property type="component" value="Unassembled WGS sequence"/>
</dbReference>
<feature type="domain" description="Metalloenzyme" evidence="6">
    <location>
        <begin position="1"/>
        <end position="369"/>
    </location>
</feature>
<feature type="binding site" evidence="4">
    <location>
        <position position="334"/>
    </location>
    <ligand>
        <name>Mn(2+)</name>
        <dbReference type="ChEBI" id="CHEBI:29035"/>
        <label>2</label>
    </ligand>
</feature>
<keyword evidence="4" id="KW-0963">Cytoplasm</keyword>
<dbReference type="SUPFAM" id="SSF143856">
    <property type="entry name" value="DeoB insert domain-like"/>
    <property type="match status" value="1"/>
</dbReference>
<comment type="cofactor">
    <cofactor evidence="4">
        <name>Mn(2+)</name>
        <dbReference type="ChEBI" id="CHEBI:29035"/>
    </cofactor>
    <text evidence="4">Binds 2 manganese ions.</text>
</comment>
<reference evidence="7 8" key="1">
    <citation type="submission" date="2016-11" db="EMBL/GenBank/DDBJ databases">
        <authorList>
            <person name="Varghese N."/>
            <person name="Submissions S."/>
        </authorList>
    </citation>
    <scope>NUCLEOTIDE SEQUENCE [LARGE SCALE GENOMIC DNA]</scope>
    <source>
        <strain evidence="7 8">DSM 20664</strain>
    </source>
</reference>
<gene>
    <name evidence="4" type="primary">deoB</name>
    <name evidence="7" type="ORF">SAMN05444368_0326</name>
</gene>
<dbReference type="CDD" id="cd16009">
    <property type="entry name" value="PPM"/>
    <property type="match status" value="1"/>
</dbReference>
<dbReference type="Gene3D" id="3.40.720.10">
    <property type="entry name" value="Alkaline Phosphatase, subunit A"/>
    <property type="match status" value="1"/>
</dbReference>
<comment type="catalytic activity">
    <reaction evidence="4">
        <text>2-deoxy-alpha-D-ribose 1-phosphate = 2-deoxy-D-ribose 5-phosphate</text>
        <dbReference type="Rhea" id="RHEA:27658"/>
        <dbReference type="ChEBI" id="CHEBI:57259"/>
        <dbReference type="ChEBI" id="CHEBI:62877"/>
        <dbReference type="EC" id="5.4.2.7"/>
    </reaction>
</comment>
<dbReference type="InterPro" id="IPR017850">
    <property type="entry name" value="Alkaline_phosphatase_core_sf"/>
</dbReference>
<dbReference type="NCBIfam" id="NF003766">
    <property type="entry name" value="PRK05362.1"/>
    <property type="match status" value="1"/>
</dbReference>
<dbReference type="InterPro" id="IPR006124">
    <property type="entry name" value="Metalloenzyme"/>
</dbReference>
<feature type="binding site" evidence="4">
    <location>
        <position position="322"/>
    </location>
    <ligand>
        <name>Mn(2+)</name>
        <dbReference type="ChEBI" id="CHEBI:29035"/>
        <label>1</label>
    </ligand>
</feature>
<dbReference type="EC" id="5.4.2.7" evidence="4 5"/>
<evidence type="ECO:0000313" key="7">
    <source>
        <dbReference type="EMBL" id="SIN63131.1"/>
    </source>
</evidence>
<feature type="binding site" evidence="4">
    <location>
        <position position="323"/>
    </location>
    <ligand>
        <name>Mn(2+)</name>
        <dbReference type="ChEBI" id="CHEBI:29035"/>
        <label>1</label>
    </ligand>
</feature>
<evidence type="ECO:0000256" key="1">
    <source>
        <dbReference type="ARBA" id="ARBA00010373"/>
    </source>
</evidence>
<name>A0ABY1JB99_9BACT</name>
<keyword evidence="8" id="KW-1185">Reference proteome</keyword>
<dbReference type="EMBL" id="FSQZ01000001">
    <property type="protein sequence ID" value="SIN63131.1"/>
    <property type="molecule type" value="Genomic_DNA"/>
</dbReference>
<feature type="binding site" evidence="4">
    <location>
        <position position="286"/>
    </location>
    <ligand>
        <name>Mn(2+)</name>
        <dbReference type="ChEBI" id="CHEBI:29035"/>
        <label>2</label>
    </ligand>
</feature>
<comment type="function">
    <text evidence="4">Isomerase that catalyzes the conversion of deoxy-ribose 1-phosphate (dRib-1-P) and ribose 1-phosphate (Rib-1-P) to deoxy-ribose 5-phosphate (dRib-5-P) and ribose 5-phosphate (Rib-5-P), respectively.</text>
</comment>
<sequence length="388" mass="42482">MRTFLIILDGFGVGEAPDAALYGDEGSNTAYHVALAMGGVNLPNLAKIGLPLIVDVPGSYVSWPPLGAAARLRELSPGKDTTTGHWELMGTVLRDPFPTFPDGFPAEIIESFEKAIGRKILGNYPASGTVIIEQLGPEHLRTGYPIVYTSADSVFQIAAHEDIVPVDVLYEWCKIARQLLQGKNAVARVIARPFAGKPGSFFRTPRRRDFSLPPPRETLLDKLCQGGYDVITLGKLDDIFAGRGITKPLHCPDNDECMKLLSKFVEDDFNGLLFCNLIDFDMKYGHRNNPPGYANALLQFDSWLESFIGRIRPDDLLIITADHGNDPLTPSTDHSREYVPLLVYGGKVRTGNMGTFSGFCCLAKTLAEVYSVDDDGLDGVSFASLILR</sequence>
<evidence type="ECO:0000256" key="5">
    <source>
        <dbReference type="NCBIfam" id="TIGR01696"/>
    </source>
</evidence>
<evidence type="ECO:0000313" key="8">
    <source>
        <dbReference type="Proteomes" id="UP000185093"/>
    </source>
</evidence>
<feature type="binding site" evidence="4">
    <location>
        <position position="281"/>
    </location>
    <ligand>
        <name>Mn(2+)</name>
        <dbReference type="ChEBI" id="CHEBI:29035"/>
        <label>2</label>
    </ligand>
</feature>
<protein>
    <recommendedName>
        <fullName evidence="4 5">Phosphopentomutase</fullName>
        <ecNumber evidence="4 5">5.4.2.7</ecNumber>
    </recommendedName>
    <alternativeName>
        <fullName evidence="4">Phosphodeoxyribomutase</fullName>
    </alternativeName>
</protein>
<dbReference type="NCBIfam" id="TIGR01696">
    <property type="entry name" value="deoB"/>
    <property type="match status" value="1"/>
</dbReference>
<dbReference type="HAMAP" id="MF_00740">
    <property type="entry name" value="Phosphopentomut"/>
    <property type="match status" value="1"/>
</dbReference>
<keyword evidence="4" id="KW-0413">Isomerase</keyword>
<comment type="caution">
    <text evidence="7">The sequence shown here is derived from an EMBL/GenBank/DDBJ whole genome shotgun (WGS) entry which is preliminary data.</text>
</comment>
<accession>A0ABY1JB99</accession>